<dbReference type="CDD" id="cd07526">
    <property type="entry name" value="HAD_BPGM_like"/>
    <property type="match status" value="1"/>
</dbReference>
<reference evidence="5 6" key="1">
    <citation type="journal article" date="2015" name="BMC Genomics">
        <title>Genome mining reveals unlocked bioactive potential of marine Gram-negative bacteria.</title>
        <authorList>
            <person name="Machado H."/>
            <person name="Sonnenschein E.C."/>
            <person name="Melchiorsen J."/>
            <person name="Gram L."/>
        </authorList>
    </citation>
    <scope>NUCLEOTIDE SEQUENCE [LARGE SCALE GENOMIC DNA]</scope>
    <source>
        <strain evidence="5 6">S2757</strain>
    </source>
</reference>
<evidence type="ECO:0000256" key="2">
    <source>
        <dbReference type="ARBA" id="ARBA00006171"/>
    </source>
</evidence>
<keyword evidence="4" id="KW-0460">Magnesium</keyword>
<dbReference type="Gene3D" id="3.40.50.1000">
    <property type="entry name" value="HAD superfamily/HAD-like"/>
    <property type="match status" value="1"/>
</dbReference>
<dbReference type="InterPro" id="IPR036412">
    <property type="entry name" value="HAD-like_sf"/>
</dbReference>
<keyword evidence="3" id="KW-0479">Metal-binding</keyword>
<dbReference type="Gene3D" id="1.10.150.240">
    <property type="entry name" value="Putative phosphatase, domain 2"/>
    <property type="match status" value="1"/>
</dbReference>
<dbReference type="InterPro" id="IPR023214">
    <property type="entry name" value="HAD_sf"/>
</dbReference>
<dbReference type="GO" id="GO:0003824">
    <property type="term" value="F:catalytic activity"/>
    <property type="evidence" value="ECO:0007669"/>
    <property type="project" value="UniProtKB-ARBA"/>
</dbReference>
<comment type="cofactor">
    <cofactor evidence="1">
        <name>Mg(2+)</name>
        <dbReference type="ChEBI" id="CHEBI:18420"/>
    </cofactor>
</comment>
<evidence type="ECO:0000256" key="3">
    <source>
        <dbReference type="ARBA" id="ARBA00022723"/>
    </source>
</evidence>
<gene>
    <name evidence="5" type="ORF">TW81_18595</name>
</gene>
<dbReference type="InterPro" id="IPR041492">
    <property type="entry name" value="HAD_2"/>
</dbReference>
<comment type="similarity">
    <text evidence="2">Belongs to the HAD-like hydrolase superfamily. CbbY/CbbZ/Gph/YieH family.</text>
</comment>
<dbReference type="STRING" id="579748.TW81_18595"/>
<dbReference type="GO" id="GO:0046872">
    <property type="term" value="F:metal ion binding"/>
    <property type="evidence" value="ECO:0007669"/>
    <property type="project" value="UniProtKB-KW"/>
</dbReference>
<dbReference type="RefSeq" id="WP_045957237.1">
    <property type="nucleotide sequence ID" value="NZ_JXXV01000043.1"/>
</dbReference>
<organism evidence="5 6">
    <name type="scientific">Vibrio galatheae</name>
    <dbReference type="NCBI Taxonomy" id="579748"/>
    <lineage>
        <taxon>Bacteria</taxon>
        <taxon>Pseudomonadati</taxon>
        <taxon>Pseudomonadota</taxon>
        <taxon>Gammaproteobacteria</taxon>
        <taxon>Vibrionales</taxon>
        <taxon>Vibrionaceae</taxon>
        <taxon>Vibrio</taxon>
    </lineage>
</organism>
<dbReference type="InterPro" id="IPR051600">
    <property type="entry name" value="Beta-PGM-like"/>
</dbReference>
<proteinExistence type="inferred from homology"/>
<evidence type="ECO:0000313" key="5">
    <source>
        <dbReference type="EMBL" id="KJY81374.1"/>
    </source>
</evidence>
<dbReference type="SFLD" id="SFLDS00003">
    <property type="entry name" value="Haloacid_Dehalogenase"/>
    <property type="match status" value="1"/>
</dbReference>
<comment type="caution">
    <text evidence="5">The sequence shown here is derived from an EMBL/GenBank/DDBJ whole genome shotgun (WGS) entry which is preliminary data.</text>
</comment>
<evidence type="ECO:0000256" key="1">
    <source>
        <dbReference type="ARBA" id="ARBA00001946"/>
    </source>
</evidence>
<dbReference type="SUPFAM" id="SSF56784">
    <property type="entry name" value="HAD-like"/>
    <property type="match status" value="1"/>
</dbReference>
<dbReference type="AlphaFoldDB" id="A0A0F4NEI0"/>
<dbReference type="SFLD" id="SFLDG01129">
    <property type="entry name" value="C1.5:_HAD__Beta-PGM__Phosphata"/>
    <property type="match status" value="1"/>
</dbReference>
<dbReference type="PANTHER" id="PTHR46193:SF10">
    <property type="entry name" value="6-PHOSPHOGLUCONATE PHOSPHATASE"/>
    <property type="match status" value="1"/>
</dbReference>
<dbReference type="OrthoDB" id="9800058at2"/>
<sequence>MKLVIFDCDGTLVDSELLCNLALERQLAEIGVECKAKALLDKFRGCKLSSIFASLESEFSISLPESFESEYRYKVGELFDEHLKPNPGVKEVLESLSIPFCIASSAPREKINRALSVTGLDGYFINNIFSSYDVGSWKPEPKLFLHAANAMGFNPEDCCVVEDSLLGLEAATNAKMKAVYYAPKVAEQNYFGAVQIQNMSELVEIIT</sequence>
<keyword evidence="6" id="KW-1185">Reference proteome</keyword>
<evidence type="ECO:0000313" key="6">
    <source>
        <dbReference type="Proteomes" id="UP000033673"/>
    </source>
</evidence>
<dbReference type="InterPro" id="IPR006439">
    <property type="entry name" value="HAD-SF_hydro_IA"/>
</dbReference>
<dbReference type="PATRIC" id="fig|579748.3.peg.3841"/>
<protein>
    <submittedName>
        <fullName evidence="5">Haloacid dehalogenase</fullName>
    </submittedName>
</protein>
<name>A0A0F4NEI0_9VIBR</name>
<accession>A0A0F4NEI0</accession>
<dbReference type="NCBIfam" id="TIGR01509">
    <property type="entry name" value="HAD-SF-IA-v3"/>
    <property type="match status" value="1"/>
</dbReference>
<dbReference type="PANTHER" id="PTHR46193">
    <property type="entry name" value="6-PHOSPHOGLUCONATE PHOSPHATASE"/>
    <property type="match status" value="1"/>
</dbReference>
<dbReference type="InterPro" id="IPR023198">
    <property type="entry name" value="PGP-like_dom2"/>
</dbReference>
<dbReference type="SFLD" id="SFLDG01135">
    <property type="entry name" value="C1.5.6:_HAD__Beta-PGM__Phospha"/>
    <property type="match status" value="1"/>
</dbReference>
<dbReference type="Pfam" id="PF13419">
    <property type="entry name" value="HAD_2"/>
    <property type="match status" value="1"/>
</dbReference>
<dbReference type="EMBL" id="JXXV01000043">
    <property type="protein sequence ID" value="KJY81374.1"/>
    <property type="molecule type" value="Genomic_DNA"/>
</dbReference>
<dbReference type="Proteomes" id="UP000033673">
    <property type="component" value="Unassembled WGS sequence"/>
</dbReference>
<evidence type="ECO:0000256" key="4">
    <source>
        <dbReference type="ARBA" id="ARBA00022842"/>
    </source>
</evidence>